<dbReference type="EMBL" id="MU005969">
    <property type="protein sequence ID" value="KAF2861939.1"/>
    <property type="molecule type" value="Genomic_DNA"/>
</dbReference>
<dbReference type="CDD" id="cd09009">
    <property type="entry name" value="PNP-EcPNPII_like"/>
    <property type="match status" value="1"/>
</dbReference>
<dbReference type="InterPro" id="IPR000845">
    <property type="entry name" value="Nucleoside_phosphorylase_d"/>
</dbReference>
<keyword evidence="5" id="KW-0328">Glycosyltransferase</keyword>
<dbReference type="NCBIfam" id="TIGR01697">
    <property type="entry name" value="PNPH-PUNA-XAPA"/>
    <property type="match status" value="1"/>
</dbReference>
<dbReference type="InterPro" id="IPR035994">
    <property type="entry name" value="Nucleoside_phosphorylase_sf"/>
</dbReference>
<evidence type="ECO:0000256" key="8">
    <source>
        <dbReference type="ARBA" id="ARBA00033072"/>
    </source>
</evidence>
<dbReference type="GO" id="GO:0009116">
    <property type="term" value="P:nucleoside metabolic process"/>
    <property type="evidence" value="ECO:0007669"/>
    <property type="project" value="InterPro"/>
</dbReference>
<accession>A0A6A7C4G3</accession>
<dbReference type="FunFam" id="3.40.50.1580:FF:000004">
    <property type="entry name" value="Purine nucleoside phosphorylase"/>
    <property type="match status" value="1"/>
</dbReference>
<evidence type="ECO:0000256" key="2">
    <source>
        <dbReference type="ARBA" id="ARBA00005058"/>
    </source>
</evidence>
<comment type="pathway">
    <text evidence="2">Purine metabolism; purine nucleoside salvage.</text>
</comment>
<dbReference type="GO" id="GO:0005737">
    <property type="term" value="C:cytoplasm"/>
    <property type="evidence" value="ECO:0007669"/>
    <property type="project" value="TreeGrafter"/>
</dbReference>
<evidence type="ECO:0000256" key="9">
    <source>
        <dbReference type="ARBA" id="ARBA00058131"/>
    </source>
</evidence>
<dbReference type="SUPFAM" id="SSF53167">
    <property type="entry name" value="Purine and uridine phosphorylases"/>
    <property type="match status" value="1"/>
</dbReference>
<proteinExistence type="inferred from homology"/>
<evidence type="ECO:0000256" key="1">
    <source>
        <dbReference type="ARBA" id="ARBA00000755"/>
    </source>
</evidence>
<dbReference type="Gene3D" id="3.40.50.1580">
    <property type="entry name" value="Nucleoside phosphorylase domain"/>
    <property type="match status" value="1"/>
</dbReference>
<comment type="function">
    <text evidence="9">The purine nucleoside phosphorylases catalyze the phosphorolytic breakdown of the N-glycosidic bond in the beta-(deoxy)ribonucleoside molecules, with the formation of the corresponding free purine bases and pentose-1-phosphate. Cleaves guanosine and inosine.</text>
</comment>
<evidence type="ECO:0000256" key="3">
    <source>
        <dbReference type="ARBA" id="ARBA00006751"/>
    </source>
</evidence>
<evidence type="ECO:0000256" key="6">
    <source>
        <dbReference type="ARBA" id="ARBA00022679"/>
    </source>
</evidence>
<dbReference type="Proteomes" id="UP000799421">
    <property type="component" value="Unassembled WGS sequence"/>
</dbReference>
<evidence type="ECO:0000313" key="11">
    <source>
        <dbReference type="EMBL" id="KAF2861939.1"/>
    </source>
</evidence>
<evidence type="ECO:0000256" key="5">
    <source>
        <dbReference type="ARBA" id="ARBA00022676"/>
    </source>
</evidence>
<feature type="domain" description="Nucleoside phosphorylase" evidence="10">
    <location>
        <begin position="55"/>
        <end position="337"/>
    </location>
</feature>
<dbReference type="AlphaFoldDB" id="A0A6A7C4G3"/>
<dbReference type="EC" id="2.4.2.1" evidence="4"/>
<evidence type="ECO:0000256" key="7">
    <source>
        <dbReference type="ARBA" id="ARBA00031036"/>
    </source>
</evidence>
<reference evidence="11" key="1">
    <citation type="journal article" date="2020" name="Stud. Mycol.">
        <title>101 Dothideomycetes genomes: a test case for predicting lifestyles and emergence of pathogens.</title>
        <authorList>
            <person name="Haridas S."/>
            <person name="Albert R."/>
            <person name="Binder M."/>
            <person name="Bloem J."/>
            <person name="Labutti K."/>
            <person name="Salamov A."/>
            <person name="Andreopoulos B."/>
            <person name="Baker S."/>
            <person name="Barry K."/>
            <person name="Bills G."/>
            <person name="Bluhm B."/>
            <person name="Cannon C."/>
            <person name="Castanera R."/>
            <person name="Culley D."/>
            <person name="Daum C."/>
            <person name="Ezra D."/>
            <person name="Gonzalez J."/>
            <person name="Henrissat B."/>
            <person name="Kuo A."/>
            <person name="Liang C."/>
            <person name="Lipzen A."/>
            <person name="Lutzoni F."/>
            <person name="Magnuson J."/>
            <person name="Mondo S."/>
            <person name="Nolan M."/>
            <person name="Ohm R."/>
            <person name="Pangilinan J."/>
            <person name="Park H.-J."/>
            <person name="Ramirez L."/>
            <person name="Alfaro M."/>
            <person name="Sun H."/>
            <person name="Tritt A."/>
            <person name="Yoshinaga Y."/>
            <person name="Zwiers L.-H."/>
            <person name="Turgeon B."/>
            <person name="Goodwin S."/>
            <person name="Spatafora J."/>
            <person name="Crous P."/>
            <person name="Grigoriev I."/>
        </authorList>
    </citation>
    <scope>NUCLEOTIDE SEQUENCE</scope>
    <source>
        <strain evidence="11">CBS 480.64</strain>
    </source>
</reference>
<comment type="catalytic activity">
    <reaction evidence="1">
        <text>a purine D-ribonucleoside + phosphate = a purine nucleobase + alpha-D-ribose 1-phosphate</text>
        <dbReference type="Rhea" id="RHEA:19805"/>
        <dbReference type="ChEBI" id="CHEBI:26386"/>
        <dbReference type="ChEBI" id="CHEBI:43474"/>
        <dbReference type="ChEBI" id="CHEBI:57720"/>
        <dbReference type="ChEBI" id="CHEBI:142355"/>
        <dbReference type="EC" id="2.4.2.1"/>
    </reaction>
</comment>
<dbReference type="NCBIfam" id="NF006054">
    <property type="entry name" value="PRK08202.1"/>
    <property type="match status" value="1"/>
</dbReference>
<dbReference type="OrthoDB" id="10261782at2759"/>
<dbReference type="PANTHER" id="PTHR11904:SF9">
    <property type="entry name" value="PURINE NUCLEOSIDE PHOSPHORYLASE-RELATED"/>
    <property type="match status" value="1"/>
</dbReference>
<dbReference type="GO" id="GO:0004731">
    <property type="term" value="F:purine-nucleoside phosphorylase activity"/>
    <property type="evidence" value="ECO:0007669"/>
    <property type="project" value="UniProtKB-EC"/>
</dbReference>
<keyword evidence="12" id="KW-1185">Reference proteome</keyword>
<evidence type="ECO:0000313" key="12">
    <source>
        <dbReference type="Proteomes" id="UP000799421"/>
    </source>
</evidence>
<comment type="similarity">
    <text evidence="3">Belongs to the PNP/MTAP phosphorylase family.</text>
</comment>
<dbReference type="UniPathway" id="UPA00606"/>
<dbReference type="Pfam" id="PF01048">
    <property type="entry name" value="PNP_UDP_1"/>
    <property type="match status" value="1"/>
</dbReference>
<gene>
    <name evidence="11" type="ORF">K470DRAFT_256476</name>
</gene>
<evidence type="ECO:0000259" key="10">
    <source>
        <dbReference type="Pfam" id="PF01048"/>
    </source>
</evidence>
<name>A0A6A7C4G3_9PEZI</name>
<dbReference type="PANTHER" id="PTHR11904">
    <property type="entry name" value="METHYLTHIOADENOSINE/PURINE NUCLEOSIDE PHOSPHORYLASE"/>
    <property type="match status" value="1"/>
</dbReference>
<protein>
    <recommendedName>
        <fullName evidence="4">purine-nucleoside phosphorylase</fullName>
        <ecNumber evidence="4">2.4.2.1</ecNumber>
    </recommendedName>
    <alternativeName>
        <fullName evidence="8">Inosine phosphorylase</fullName>
    </alternativeName>
    <alternativeName>
        <fullName evidence="7">Inosine-guanosine phosphorylase</fullName>
    </alternativeName>
</protein>
<dbReference type="InterPro" id="IPR011268">
    <property type="entry name" value="Purine_phosphorylase"/>
</dbReference>
<organism evidence="11 12">
    <name type="scientific">Piedraia hortae CBS 480.64</name>
    <dbReference type="NCBI Taxonomy" id="1314780"/>
    <lineage>
        <taxon>Eukaryota</taxon>
        <taxon>Fungi</taxon>
        <taxon>Dikarya</taxon>
        <taxon>Ascomycota</taxon>
        <taxon>Pezizomycotina</taxon>
        <taxon>Dothideomycetes</taxon>
        <taxon>Dothideomycetidae</taxon>
        <taxon>Capnodiales</taxon>
        <taxon>Piedraiaceae</taxon>
        <taxon>Piedraia</taxon>
    </lineage>
</organism>
<sequence>MLEILHHLTSLYHSFSHLSHAMDDAHQESNVQAYKVQETVDFLRSHLPERLARPRVAVVCGSGLGGLADVLDMEPEGQSWPYSSIPNFPVSSVSGHQGKLLFGTMGTQKVPVVLFVGRVHFYEGHDLAVITFATRICCAIGVKTLVLTNAAGGLDPSYSVGDIVLLNDHINLAGLAGFHPLRGPNDDELGPRFPPLSDAYDLSLRMLAHDVWNRLRSEKPSNRRLHEGVYAFAAGPTYETRAECRMLRTLGADVVGMSTVPEIIVARHGGMRVLAFSLVTNIANQEPTQRADDPKLKGLSPAELDTFLRQGRADHEEVLEAGRLAALDMQDLVLRLVSEL</sequence>
<keyword evidence="6" id="KW-0808">Transferase</keyword>
<evidence type="ECO:0000256" key="4">
    <source>
        <dbReference type="ARBA" id="ARBA00011886"/>
    </source>
</evidence>